<comment type="similarity">
    <text evidence="3 14">Belongs to the glycosyl hydrolase 13 family.</text>
</comment>
<dbReference type="InterPro" id="IPR014756">
    <property type="entry name" value="Ig_E-set"/>
</dbReference>
<feature type="region of interest" description="Disordered" evidence="15">
    <location>
        <begin position="577"/>
        <end position="603"/>
    </location>
</feature>
<comment type="subcellular location">
    <subcellularLocation>
        <location evidence="1">Cytoplasm</location>
    </subcellularLocation>
</comment>
<evidence type="ECO:0000256" key="6">
    <source>
        <dbReference type="ARBA" id="ARBA00022490"/>
    </source>
</evidence>
<evidence type="ECO:0000313" key="18">
    <source>
        <dbReference type="Proteomes" id="UP001500540"/>
    </source>
</evidence>
<dbReference type="InterPro" id="IPR044901">
    <property type="entry name" value="Trehalose_TreZ_E-set_sf"/>
</dbReference>
<proteinExistence type="inferred from homology"/>
<dbReference type="InterPro" id="IPR017853">
    <property type="entry name" value="GH"/>
</dbReference>
<keyword evidence="7 14" id="KW-0378">Hydrolase</keyword>
<gene>
    <name evidence="17" type="primary">treZ</name>
    <name evidence="17" type="ORF">GCM10022240_01310</name>
</gene>
<dbReference type="InterPro" id="IPR022567">
    <property type="entry name" value="DUF3459"/>
</dbReference>
<dbReference type="Pfam" id="PF00128">
    <property type="entry name" value="Alpha-amylase"/>
    <property type="match status" value="1"/>
</dbReference>
<evidence type="ECO:0000313" key="17">
    <source>
        <dbReference type="EMBL" id="GAA3751928.1"/>
    </source>
</evidence>
<comment type="pathway">
    <text evidence="2 14">Glycan biosynthesis; trehalose biosynthesis.</text>
</comment>
<dbReference type="Gene3D" id="1.10.10.760">
    <property type="entry name" value="E-set domains of sugar-utilizing enzymes"/>
    <property type="match status" value="1"/>
</dbReference>
<evidence type="ECO:0000256" key="14">
    <source>
        <dbReference type="PIRNR" id="PIRNR006337"/>
    </source>
</evidence>
<evidence type="ECO:0000256" key="10">
    <source>
        <dbReference type="ARBA" id="ARBA00032057"/>
    </source>
</evidence>
<dbReference type="CDD" id="cd02853">
    <property type="entry name" value="E_set_MTHase_like_N"/>
    <property type="match status" value="1"/>
</dbReference>
<evidence type="ECO:0000256" key="2">
    <source>
        <dbReference type="ARBA" id="ARBA00005199"/>
    </source>
</evidence>
<keyword evidence="9 14" id="KW-0326">Glycosidase</keyword>
<comment type="caution">
    <text evidence="17">The sequence shown here is derived from an EMBL/GenBank/DDBJ whole genome shotgun (WGS) entry which is preliminary data.</text>
</comment>
<dbReference type="EC" id="3.2.1.141" evidence="4 13"/>
<dbReference type="InterPro" id="IPR012768">
    <property type="entry name" value="Trehalose_TreZ"/>
</dbReference>
<dbReference type="PANTHER" id="PTHR43651">
    <property type="entry name" value="1,4-ALPHA-GLUCAN-BRANCHING ENZYME"/>
    <property type="match status" value="1"/>
</dbReference>
<evidence type="ECO:0000256" key="11">
    <source>
        <dbReference type="ARBA" id="ARBA00033284"/>
    </source>
</evidence>
<dbReference type="Gene3D" id="2.60.40.10">
    <property type="entry name" value="Immunoglobulins"/>
    <property type="match status" value="1"/>
</dbReference>
<comment type="catalytic activity">
    <reaction evidence="12 14">
        <text>hydrolysis of (1-&gt;4)-alpha-D-glucosidic linkage in 4-alpha-D-[(1-&gt;4)-alpha-D-glucanosyl]n trehalose to yield trehalose and (1-&gt;4)-alpha-D-glucan.</text>
        <dbReference type="EC" id="3.2.1.141"/>
    </reaction>
</comment>
<keyword evidence="8" id="KW-0119">Carbohydrate metabolism</keyword>
<dbReference type="CDD" id="cd11325">
    <property type="entry name" value="AmyAc_GTHase"/>
    <property type="match status" value="1"/>
</dbReference>
<evidence type="ECO:0000256" key="5">
    <source>
        <dbReference type="ARBA" id="ARBA00015938"/>
    </source>
</evidence>
<dbReference type="NCBIfam" id="TIGR02402">
    <property type="entry name" value="trehalose_TreZ"/>
    <property type="match status" value="1"/>
</dbReference>
<evidence type="ECO:0000256" key="12">
    <source>
        <dbReference type="ARBA" id="ARBA00034013"/>
    </source>
</evidence>
<evidence type="ECO:0000256" key="3">
    <source>
        <dbReference type="ARBA" id="ARBA00008061"/>
    </source>
</evidence>
<evidence type="ECO:0000256" key="15">
    <source>
        <dbReference type="SAM" id="MobiDB-lite"/>
    </source>
</evidence>
<sequence>MATDRSRSQAFEVWAPEATTVQVVVGEAAHPLQAVADGWWRTDVPVPGGPIDYGYLIDGAGPYPDPRSRRQPNGVHALSRVYDPDGFAWTDHAWSGRQLAGAVIYELHIGTFTTEGTLDAAAARLDHLVELGVDFVELLPVNAFNGVHNWGYDGVLWYAVHEPYGGPEAYQRFVNSCHAAGLGVIQDVVYNHLGPSGNYLPQFGPYLRTDAASTWGSALNLDGPGSDEVRRYIIDNALGWLGDYHVDGLRLDAVHALVDTRALPLLEELAGAVASLSAAVQRPLSLIAESDLNNPILITSRESGGYGLDAQWNDDFHHALHVALSGEVTGYYADFAAPGALAKTLTGGFFHDGTMSTFRGRHHGRPIDTRTIPPARLVVYSQDHDQIGNRAIGDRPSSTLDDGQLAIAAAVTLLGPFTPMLFMGEEWAASTPWQFFTSHPEPDLGQATARGRLAEFARMGWDESAVPNPQDPQTFLRSKLDWTEKDDGRHARLLAFYRELARIRRERPDLRDQRFASVHADAAADAAWLVLRRERTTLVVNFSADARPLPGIVPAAEVIASFGSCLSAGGDRTLGPHSLVVLDTPPTDSDRHASRTPSEEAAP</sequence>
<evidence type="ECO:0000259" key="16">
    <source>
        <dbReference type="SMART" id="SM00642"/>
    </source>
</evidence>
<accession>A0ABP7FYV7</accession>
<feature type="domain" description="Glycosyl hydrolase family 13 catalytic" evidence="16">
    <location>
        <begin position="84"/>
        <end position="452"/>
    </location>
</feature>
<name>A0ABP7FYV7_9MICO</name>
<dbReference type="Proteomes" id="UP001500540">
    <property type="component" value="Unassembled WGS sequence"/>
</dbReference>
<protein>
    <recommendedName>
        <fullName evidence="5 13">Malto-oligosyltrehalose trehalohydrolase</fullName>
        <shortName evidence="14">MTHase</shortName>
        <ecNumber evidence="4 13">3.2.1.141</ecNumber>
    </recommendedName>
    <alternativeName>
        <fullName evidence="11 14">4-alpha-D-((1-&gt;4)-alpha-D-glucano)trehalose trehalohydrolase</fullName>
    </alternativeName>
    <alternativeName>
        <fullName evidence="10 14">Maltooligosyl trehalose trehalohydrolase</fullName>
    </alternativeName>
</protein>
<dbReference type="Gene3D" id="3.20.20.80">
    <property type="entry name" value="Glycosidases"/>
    <property type="match status" value="1"/>
</dbReference>
<dbReference type="InterPro" id="IPR006047">
    <property type="entry name" value="GH13_cat_dom"/>
</dbReference>
<evidence type="ECO:0000256" key="8">
    <source>
        <dbReference type="ARBA" id="ARBA00023277"/>
    </source>
</evidence>
<dbReference type="SMART" id="SM00642">
    <property type="entry name" value="Aamy"/>
    <property type="match status" value="1"/>
</dbReference>
<evidence type="ECO:0000256" key="1">
    <source>
        <dbReference type="ARBA" id="ARBA00004496"/>
    </source>
</evidence>
<evidence type="ECO:0000256" key="13">
    <source>
        <dbReference type="NCBIfam" id="TIGR02402"/>
    </source>
</evidence>
<dbReference type="PANTHER" id="PTHR43651:SF11">
    <property type="entry name" value="MALTO-OLIGOSYLTREHALOSE TREHALOHYDROLASE"/>
    <property type="match status" value="1"/>
</dbReference>
<evidence type="ECO:0000256" key="7">
    <source>
        <dbReference type="ARBA" id="ARBA00022801"/>
    </source>
</evidence>
<dbReference type="PIRSF" id="PIRSF006337">
    <property type="entry name" value="Trehalose_TreZ"/>
    <property type="match status" value="1"/>
</dbReference>
<dbReference type="Pfam" id="PF11941">
    <property type="entry name" value="DUF3459"/>
    <property type="match status" value="1"/>
</dbReference>
<dbReference type="InterPro" id="IPR013783">
    <property type="entry name" value="Ig-like_fold"/>
</dbReference>
<dbReference type="SUPFAM" id="SSF81296">
    <property type="entry name" value="E set domains"/>
    <property type="match status" value="1"/>
</dbReference>
<keyword evidence="6" id="KW-0963">Cytoplasm</keyword>
<evidence type="ECO:0000256" key="9">
    <source>
        <dbReference type="ARBA" id="ARBA00023295"/>
    </source>
</evidence>
<dbReference type="SUPFAM" id="SSF51445">
    <property type="entry name" value="(Trans)glycosidases"/>
    <property type="match status" value="1"/>
</dbReference>
<reference evidence="18" key="1">
    <citation type="journal article" date="2019" name="Int. J. Syst. Evol. Microbiol.">
        <title>The Global Catalogue of Microorganisms (GCM) 10K type strain sequencing project: providing services to taxonomists for standard genome sequencing and annotation.</title>
        <authorList>
            <consortium name="The Broad Institute Genomics Platform"/>
            <consortium name="The Broad Institute Genome Sequencing Center for Infectious Disease"/>
            <person name="Wu L."/>
            <person name="Ma J."/>
        </authorList>
    </citation>
    <scope>NUCLEOTIDE SEQUENCE [LARGE SCALE GENOMIC DNA]</scope>
    <source>
        <strain evidence="18">JCM 16950</strain>
    </source>
</reference>
<dbReference type="EMBL" id="BAABAF010000001">
    <property type="protein sequence ID" value="GAA3751928.1"/>
    <property type="molecule type" value="Genomic_DNA"/>
</dbReference>
<evidence type="ECO:0000256" key="4">
    <source>
        <dbReference type="ARBA" id="ARBA00012268"/>
    </source>
</evidence>
<keyword evidence="18" id="KW-1185">Reference proteome</keyword>
<organism evidence="17 18">
    <name type="scientific">Microbacterium kribbense</name>
    <dbReference type="NCBI Taxonomy" id="433645"/>
    <lineage>
        <taxon>Bacteria</taxon>
        <taxon>Bacillati</taxon>
        <taxon>Actinomycetota</taxon>
        <taxon>Actinomycetes</taxon>
        <taxon>Micrococcales</taxon>
        <taxon>Microbacteriaceae</taxon>
        <taxon>Microbacterium</taxon>
    </lineage>
</organism>